<protein>
    <recommendedName>
        <fullName evidence="4">Extracellular protein</fullName>
    </recommendedName>
</protein>
<evidence type="ECO:0000256" key="1">
    <source>
        <dbReference type="SAM" id="SignalP"/>
    </source>
</evidence>
<sequence>MLKSRLLGLTIVALGTWGLGTAMTTTTAQAAKWHAGTPKVLRGTYAMHKKDALGQKPNLKFTATKLTLQLNPPTVADHLSKVSYRKINAHTYYLKGHYLSSGVLYVKAIYNPKAQQKRLKIQEGFLDGQHIKWSPKHAMGWFYQKL</sequence>
<accession>A0A1Y6JYE3</accession>
<dbReference type="RefSeq" id="WP_087742375.1">
    <property type="nucleotide sequence ID" value="NZ_JBPWQU010000002.1"/>
</dbReference>
<evidence type="ECO:0000313" key="3">
    <source>
        <dbReference type="Proteomes" id="UP000195412"/>
    </source>
</evidence>
<dbReference type="Proteomes" id="UP000195412">
    <property type="component" value="Chromosome I"/>
</dbReference>
<evidence type="ECO:0008006" key="4">
    <source>
        <dbReference type="Google" id="ProtNLM"/>
    </source>
</evidence>
<dbReference type="EMBL" id="LT854705">
    <property type="protein sequence ID" value="SMS14947.1"/>
    <property type="molecule type" value="Genomic_DNA"/>
</dbReference>
<dbReference type="KEGG" id="lzy:LZ3411_1897"/>
<dbReference type="AlphaFoldDB" id="A0A1Y6JYE3"/>
<feature type="signal peptide" evidence="1">
    <location>
        <begin position="1"/>
        <end position="30"/>
    </location>
</feature>
<proteinExistence type="predicted"/>
<name>A0A1Y6JYE3_9LACO</name>
<reference evidence="3" key="1">
    <citation type="submission" date="2017-05" db="EMBL/GenBank/DDBJ databases">
        <authorList>
            <person name="Papadimitriou K."/>
        </authorList>
    </citation>
    <scope>NUCLEOTIDE SEQUENCE [LARGE SCALE GENOMIC DNA]</scope>
    <source>
        <strain evidence="3">ACA-DC 3411</strain>
    </source>
</reference>
<organism evidence="2 3">
    <name type="scientific">Levilactobacillus zymae</name>
    <dbReference type="NCBI Taxonomy" id="267363"/>
    <lineage>
        <taxon>Bacteria</taxon>
        <taxon>Bacillati</taxon>
        <taxon>Bacillota</taxon>
        <taxon>Bacilli</taxon>
        <taxon>Lactobacillales</taxon>
        <taxon>Lactobacillaceae</taxon>
        <taxon>Levilactobacillus</taxon>
    </lineage>
</organism>
<gene>
    <name evidence="2" type="ORF">LZ3411_1897</name>
</gene>
<evidence type="ECO:0000313" key="2">
    <source>
        <dbReference type="EMBL" id="SMS14947.1"/>
    </source>
</evidence>
<keyword evidence="1" id="KW-0732">Signal</keyword>
<feature type="chain" id="PRO_5012576961" description="Extracellular protein" evidence="1">
    <location>
        <begin position="31"/>
        <end position="146"/>
    </location>
</feature>